<keyword evidence="19" id="KW-1185">Reference proteome</keyword>
<feature type="binding site" evidence="14">
    <location>
        <begin position="45"/>
        <end position="49"/>
    </location>
    <ligand>
        <name>GTP</name>
        <dbReference type="ChEBI" id="CHEBI:37565"/>
        <label>1</label>
    </ligand>
</feature>
<keyword evidence="5" id="KW-0997">Cell inner membrane</keyword>
<evidence type="ECO:0000256" key="13">
    <source>
        <dbReference type="NCBIfam" id="TIGR00437"/>
    </source>
</evidence>
<evidence type="ECO:0000256" key="7">
    <source>
        <dbReference type="ARBA" id="ARBA00022741"/>
    </source>
</evidence>
<feature type="transmembrane region" description="Helical" evidence="16">
    <location>
        <begin position="360"/>
        <end position="380"/>
    </location>
</feature>
<feature type="binding site" evidence="15">
    <location>
        <position position="35"/>
    </location>
    <ligand>
        <name>Mg(2+)</name>
        <dbReference type="ChEBI" id="CHEBI:18420"/>
        <label>2</label>
    </ligand>
</feature>
<keyword evidence="6 16" id="KW-0812">Transmembrane</keyword>
<proteinExistence type="inferred from homology"/>
<keyword evidence="11 14" id="KW-0342">GTP-binding</keyword>
<feature type="binding site" evidence="14">
    <location>
        <begin position="20"/>
        <end position="27"/>
    </location>
    <ligand>
        <name>GTP</name>
        <dbReference type="ChEBI" id="CHEBI:37565"/>
        <label>1</label>
    </ligand>
</feature>
<dbReference type="Pfam" id="PF07664">
    <property type="entry name" value="FeoB_C"/>
    <property type="match status" value="1"/>
</dbReference>
<evidence type="ECO:0000256" key="1">
    <source>
        <dbReference type="ARBA" id="ARBA00004429"/>
    </source>
</evidence>
<comment type="subcellular location">
    <subcellularLocation>
        <location evidence="1 16">Cell inner membrane</location>
        <topology evidence="1 16">Multi-pass membrane protein</topology>
    </subcellularLocation>
</comment>
<evidence type="ECO:0000256" key="12">
    <source>
        <dbReference type="ARBA" id="ARBA00023136"/>
    </source>
</evidence>
<keyword evidence="7 14" id="KW-0547">Nucleotide-binding</keyword>
<keyword evidence="2 16" id="KW-0813">Transport</keyword>
<evidence type="ECO:0000259" key="17">
    <source>
        <dbReference type="PROSITE" id="PS51711"/>
    </source>
</evidence>
<feature type="domain" description="FeoB-type G" evidence="17">
    <location>
        <begin position="13"/>
        <end position="180"/>
    </location>
</feature>
<comment type="similarity">
    <text evidence="16">Belongs to the TRAFAC class TrmE-Era-EngA-EngB-Septin-like GTPase superfamily. FeoB GTPase (TC 9.A.8) family.</text>
</comment>
<feature type="transmembrane region" description="Helical" evidence="16">
    <location>
        <begin position="466"/>
        <end position="491"/>
    </location>
</feature>
<evidence type="ECO:0000256" key="14">
    <source>
        <dbReference type="PIRSR" id="PIRSR603373-1"/>
    </source>
</evidence>
<dbReference type="PANTHER" id="PTHR43185">
    <property type="entry name" value="FERROUS IRON TRANSPORT PROTEIN B"/>
    <property type="match status" value="1"/>
</dbReference>
<feature type="binding site" evidence="14">
    <location>
        <begin position="66"/>
        <end position="69"/>
    </location>
    <ligand>
        <name>GTP</name>
        <dbReference type="ChEBI" id="CHEBI:37565"/>
        <label>1</label>
    </ligand>
</feature>
<feature type="binding site" evidence="14">
    <location>
        <begin position="131"/>
        <end position="134"/>
    </location>
    <ligand>
        <name>GTP</name>
        <dbReference type="ChEBI" id="CHEBI:37565"/>
        <label>1</label>
    </ligand>
</feature>
<reference evidence="18" key="2">
    <citation type="submission" date="2020-09" db="EMBL/GenBank/DDBJ databases">
        <authorList>
            <person name="Sun Q."/>
            <person name="Kim S."/>
        </authorList>
    </citation>
    <scope>NUCLEOTIDE SEQUENCE</scope>
    <source>
        <strain evidence="18">KCTC 12870</strain>
    </source>
</reference>
<evidence type="ECO:0000313" key="18">
    <source>
        <dbReference type="EMBL" id="GHC12907.1"/>
    </source>
</evidence>
<keyword evidence="10" id="KW-0406">Ion transport</keyword>
<dbReference type="InterPro" id="IPR030389">
    <property type="entry name" value="G_FEOB_dom"/>
</dbReference>
<feature type="transmembrane region" description="Helical" evidence="16">
    <location>
        <begin position="716"/>
        <end position="738"/>
    </location>
</feature>
<comment type="caution">
    <text evidence="18">The sequence shown here is derived from an EMBL/GenBank/DDBJ whole genome shotgun (WGS) entry which is preliminary data.</text>
</comment>
<dbReference type="InterPro" id="IPR027417">
    <property type="entry name" value="P-loop_NTPase"/>
</dbReference>
<dbReference type="Gene3D" id="3.40.50.300">
    <property type="entry name" value="P-loop containing nucleotide triphosphate hydrolases"/>
    <property type="match status" value="1"/>
</dbReference>
<dbReference type="Proteomes" id="UP000642829">
    <property type="component" value="Unassembled WGS sequence"/>
</dbReference>
<feature type="transmembrane region" description="Helical" evidence="16">
    <location>
        <begin position="435"/>
        <end position="460"/>
    </location>
</feature>
<keyword evidence="3" id="KW-1003">Cell membrane</keyword>
<evidence type="ECO:0000256" key="15">
    <source>
        <dbReference type="PIRSR" id="PIRSR603373-2"/>
    </source>
</evidence>
<dbReference type="RefSeq" id="WP_229792149.1">
    <property type="nucleotide sequence ID" value="NZ_BMXG01000030.1"/>
</dbReference>
<name>A0A8J3GFL8_9BACT</name>
<dbReference type="EMBL" id="BMXG01000030">
    <property type="protein sequence ID" value="GHC12907.1"/>
    <property type="molecule type" value="Genomic_DNA"/>
</dbReference>
<feature type="binding site" evidence="15">
    <location>
        <position position="34"/>
    </location>
    <ligand>
        <name>Mg(2+)</name>
        <dbReference type="ChEBI" id="CHEBI:18420"/>
        <label>2</label>
    </ligand>
</feature>
<dbReference type="Pfam" id="PF07670">
    <property type="entry name" value="Gate"/>
    <property type="match status" value="2"/>
</dbReference>
<dbReference type="PROSITE" id="PS51711">
    <property type="entry name" value="G_FEOB"/>
    <property type="match status" value="1"/>
</dbReference>
<reference evidence="18" key="1">
    <citation type="journal article" date="2014" name="Int. J. Syst. Evol. Microbiol.">
        <title>Complete genome sequence of Corynebacterium casei LMG S-19264T (=DSM 44701T), isolated from a smear-ripened cheese.</title>
        <authorList>
            <consortium name="US DOE Joint Genome Institute (JGI-PGF)"/>
            <person name="Walter F."/>
            <person name="Albersmeier A."/>
            <person name="Kalinowski J."/>
            <person name="Ruckert C."/>
        </authorList>
    </citation>
    <scope>NUCLEOTIDE SEQUENCE</scope>
    <source>
        <strain evidence="18">KCTC 12870</strain>
    </source>
</reference>
<evidence type="ECO:0000256" key="8">
    <source>
        <dbReference type="ARBA" id="ARBA00022989"/>
    </source>
</evidence>
<evidence type="ECO:0000256" key="3">
    <source>
        <dbReference type="ARBA" id="ARBA00022475"/>
    </source>
</evidence>
<dbReference type="CDD" id="cd01879">
    <property type="entry name" value="FeoB"/>
    <property type="match status" value="1"/>
</dbReference>
<dbReference type="AlphaFoldDB" id="A0A8J3GFL8"/>
<evidence type="ECO:0000313" key="19">
    <source>
        <dbReference type="Proteomes" id="UP000642829"/>
    </source>
</evidence>
<evidence type="ECO:0000256" key="10">
    <source>
        <dbReference type="ARBA" id="ARBA00023065"/>
    </source>
</evidence>
<dbReference type="SUPFAM" id="SSF52540">
    <property type="entry name" value="P-loop containing nucleoside triphosphate hydrolases"/>
    <property type="match status" value="1"/>
</dbReference>
<sequence length="744" mass="80792">MTTTIASPPAQQTKQIALIGNPNTGKTSLFNCLTGMRQRVGNYPGVTVEKKLGTVYLAQGPATLIDLPGAYSLAASSLDERVAVDVLSGHLPGMERPDAVVCVVDATNLKRNLFLAMQIAELGIPMVIALNLWDSLEARGQTIDVDELEKRLGVPVVATVARKSTGVSELREAISNAIQQERCIAPMIWPEEVDEAVKEIQIAAKGHTTVALTELEVRRMLFDAGSAVMRRVESQHETVRNAVQIGREKLRKLGLNPMAAEAVLCYKHLEKLLEGIVKQAGEAKGEKSESIDKLMLHRIGGLTIFGVLMYVVFQAVYSWAGPLMDLIDVAKGAVQGVVGGWLEPWPILGSLVTDGIIEGVGAFVIFLPQILILFFFISLLEDTGYMARAAFLMDRLFGWCGLNGKSFVPMLSSYACAIPGILATRTIEDPKARMVTILVAPLMSCSARLPVYVLLIGAFVEPRYGVRIAGLALFAMHLLGLAIAIPAAWLLTKYVVKTKPQPFLLELPPYRVPRMQDVLYRMWQAGKEFIGRAGTIILAITIIVWALLYFPRPVELEAQVTEQFTAQQIAANDGHADLVEAELADPDSALSVELGNKIDSAYTNQSYMARIGKTIQPVFELAGFDWKITVGVVASFPAREVIISTLGVIYSLGGDVDEDSPDLKTTLANAKWPDGPHAGQPIFTLAVAFSIMVFFALCQQCGATVAVIAKELGWRWAMASFVSMTAMAWIGSVLVYQIGTALGF</sequence>
<evidence type="ECO:0000256" key="11">
    <source>
        <dbReference type="ARBA" id="ARBA00023134"/>
    </source>
</evidence>
<keyword evidence="15" id="KW-0479">Metal-binding</keyword>
<dbReference type="GO" id="GO:0015093">
    <property type="term" value="F:ferrous iron transmembrane transporter activity"/>
    <property type="evidence" value="ECO:0007669"/>
    <property type="project" value="UniProtKB-UniRule"/>
</dbReference>
<dbReference type="GO" id="GO:0046872">
    <property type="term" value="F:metal ion binding"/>
    <property type="evidence" value="ECO:0007669"/>
    <property type="project" value="UniProtKB-KW"/>
</dbReference>
<evidence type="ECO:0000256" key="16">
    <source>
        <dbReference type="RuleBase" id="RU362098"/>
    </source>
</evidence>
<dbReference type="PANTHER" id="PTHR43185:SF1">
    <property type="entry name" value="FE(2+) TRANSPORTER FEOB"/>
    <property type="match status" value="1"/>
</dbReference>
<dbReference type="NCBIfam" id="TIGR00437">
    <property type="entry name" value="feoB"/>
    <property type="match status" value="1"/>
</dbReference>
<keyword evidence="15" id="KW-0460">Magnesium</keyword>
<dbReference type="InterPro" id="IPR006073">
    <property type="entry name" value="GTP-bd"/>
</dbReference>
<evidence type="ECO:0000256" key="4">
    <source>
        <dbReference type="ARBA" id="ARBA00022496"/>
    </source>
</evidence>
<evidence type="ECO:0000256" key="6">
    <source>
        <dbReference type="ARBA" id="ARBA00022692"/>
    </source>
</evidence>
<comment type="function">
    <text evidence="16">Probable transporter of a GTP-driven Fe(2+) uptake system.</text>
</comment>
<feature type="binding site" evidence="15">
    <location>
        <position position="31"/>
    </location>
    <ligand>
        <name>Mg(2+)</name>
        <dbReference type="ChEBI" id="CHEBI:18420"/>
        <label>2</label>
    </ligand>
</feature>
<feature type="transmembrane region" description="Helical" evidence="16">
    <location>
        <begin position="299"/>
        <end position="320"/>
    </location>
</feature>
<dbReference type="InterPro" id="IPR011642">
    <property type="entry name" value="Gate_dom"/>
</dbReference>
<dbReference type="InterPro" id="IPR050860">
    <property type="entry name" value="FeoB_GTPase"/>
</dbReference>
<evidence type="ECO:0000256" key="9">
    <source>
        <dbReference type="ARBA" id="ARBA00023004"/>
    </source>
</evidence>
<dbReference type="Pfam" id="PF02421">
    <property type="entry name" value="FeoB_N"/>
    <property type="match status" value="1"/>
</dbReference>
<dbReference type="GO" id="GO:0005886">
    <property type="term" value="C:plasma membrane"/>
    <property type="evidence" value="ECO:0007669"/>
    <property type="project" value="UniProtKB-SubCell"/>
</dbReference>
<comment type="caution">
    <text evidence="16">Lacks conserved residue(s) required for the propagation of feature annotation.</text>
</comment>
<keyword evidence="8 16" id="KW-1133">Transmembrane helix</keyword>
<feature type="transmembrane region" description="Helical" evidence="16">
    <location>
        <begin position="529"/>
        <end position="550"/>
    </location>
</feature>
<evidence type="ECO:0000256" key="2">
    <source>
        <dbReference type="ARBA" id="ARBA00022448"/>
    </source>
</evidence>
<keyword evidence="4 16" id="KW-0410">Iron transport</keyword>
<gene>
    <name evidence="18" type="primary">feoB-2</name>
    <name evidence="18" type="ORF">GCM10007047_32830</name>
</gene>
<protein>
    <recommendedName>
        <fullName evidence="13 16">Ferrous iron transport protein B</fullName>
    </recommendedName>
</protein>
<keyword evidence="12 16" id="KW-0472">Membrane</keyword>
<dbReference type="InterPro" id="IPR003373">
    <property type="entry name" value="Fe2_transport_prot-B"/>
</dbReference>
<dbReference type="GO" id="GO:0005525">
    <property type="term" value="F:GTP binding"/>
    <property type="evidence" value="ECO:0007669"/>
    <property type="project" value="UniProtKB-KW"/>
</dbReference>
<dbReference type="PRINTS" id="PR00326">
    <property type="entry name" value="GTP1OBG"/>
</dbReference>
<evidence type="ECO:0000256" key="5">
    <source>
        <dbReference type="ARBA" id="ARBA00022519"/>
    </source>
</evidence>
<keyword evidence="9 16" id="KW-0408">Iron</keyword>
<dbReference type="FunFam" id="3.40.50.300:FF:000426">
    <property type="entry name" value="Ferrous iron transport protein B"/>
    <property type="match status" value="1"/>
</dbReference>
<organism evidence="18 19">
    <name type="scientific">Cerasicoccus arenae</name>
    <dbReference type="NCBI Taxonomy" id="424488"/>
    <lineage>
        <taxon>Bacteria</taxon>
        <taxon>Pseudomonadati</taxon>
        <taxon>Verrucomicrobiota</taxon>
        <taxon>Opitutia</taxon>
        <taxon>Puniceicoccales</taxon>
        <taxon>Cerasicoccaceae</taxon>
        <taxon>Cerasicoccus</taxon>
    </lineage>
</organism>
<accession>A0A8J3GFL8</accession>
<dbReference type="InterPro" id="IPR011640">
    <property type="entry name" value="Fe2_transport_prot_B_C"/>
</dbReference>
<feature type="transmembrane region" description="Helical" evidence="16">
    <location>
        <begin position="682"/>
        <end position="709"/>
    </location>
</feature>